<name>A0A6A5K2Q5_9PLEO</name>
<keyword evidence="2" id="KW-1185">Reference proteome</keyword>
<dbReference type="OrthoDB" id="3878372at2759"/>
<feature type="non-terminal residue" evidence="1">
    <location>
        <position position="205"/>
    </location>
</feature>
<organism evidence="1 2">
    <name type="scientific">Decorospora gaudefroyi</name>
    <dbReference type="NCBI Taxonomy" id="184978"/>
    <lineage>
        <taxon>Eukaryota</taxon>
        <taxon>Fungi</taxon>
        <taxon>Dikarya</taxon>
        <taxon>Ascomycota</taxon>
        <taxon>Pezizomycotina</taxon>
        <taxon>Dothideomycetes</taxon>
        <taxon>Pleosporomycetidae</taxon>
        <taxon>Pleosporales</taxon>
        <taxon>Pleosporineae</taxon>
        <taxon>Pleosporaceae</taxon>
        <taxon>Decorospora</taxon>
    </lineage>
</organism>
<dbReference type="AlphaFoldDB" id="A0A6A5K2Q5"/>
<protein>
    <submittedName>
        <fullName evidence="1">Uncharacterized protein</fullName>
    </submittedName>
</protein>
<dbReference type="EMBL" id="ML975374">
    <property type="protein sequence ID" value="KAF1831071.1"/>
    <property type="molecule type" value="Genomic_DNA"/>
</dbReference>
<reference evidence="1" key="1">
    <citation type="submission" date="2020-01" db="EMBL/GenBank/DDBJ databases">
        <authorList>
            <consortium name="DOE Joint Genome Institute"/>
            <person name="Haridas S."/>
            <person name="Albert R."/>
            <person name="Binder M."/>
            <person name="Bloem J."/>
            <person name="Labutti K."/>
            <person name="Salamov A."/>
            <person name="Andreopoulos B."/>
            <person name="Baker S.E."/>
            <person name="Barry K."/>
            <person name="Bills G."/>
            <person name="Bluhm B.H."/>
            <person name="Cannon C."/>
            <person name="Castanera R."/>
            <person name="Culley D.E."/>
            <person name="Daum C."/>
            <person name="Ezra D."/>
            <person name="Gonzalez J.B."/>
            <person name="Henrissat B."/>
            <person name="Kuo A."/>
            <person name="Liang C."/>
            <person name="Lipzen A."/>
            <person name="Lutzoni F."/>
            <person name="Magnuson J."/>
            <person name="Mondo S."/>
            <person name="Nolan M."/>
            <person name="Ohm R."/>
            <person name="Pangilinan J."/>
            <person name="Park H.-J."/>
            <person name="Ramirez L."/>
            <person name="Alfaro M."/>
            <person name="Sun H."/>
            <person name="Tritt A."/>
            <person name="Yoshinaga Y."/>
            <person name="Zwiers L.-H."/>
            <person name="Turgeon B.G."/>
            <person name="Goodwin S.B."/>
            <person name="Spatafora J.W."/>
            <person name="Crous P.W."/>
            <person name="Grigoriev I.V."/>
        </authorList>
    </citation>
    <scope>NUCLEOTIDE SEQUENCE</scope>
    <source>
        <strain evidence="1">P77</strain>
    </source>
</reference>
<dbReference type="Proteomes" id="UP000800040">
    <property type="component" value="Unassembled WGS sequence"/>
</dbReference>
<feature type="non-terminal residue" evidence="1">
    <location>
        <position position="1"/>
    </location>
</feature>
<accession>A0A6A5K2Q5</accession>
<evidence type="ECO:0000313" key="2">
    <source>
        <dbReference type="Proteomes" id="UP000800040"/>
    </source>
</evidence>
<proteinExistence type="predicted"/>
<evidence type="ECO:0000313" key="1">
    <source>
        <dbReference type="EMBL" id="KAF1831071.1"/>
    </source>
</evidence>
<sequence length="205" mass="22464">NVTLQFLQNNQDSCSIYNSTDALTFTTSSTPITPHCFEVSELFAGNTSAGFVNQSHNLGGMTLADGRDPGIHWQLKNKDSYDPQGNYTTILYRQHIAYPDSDDQEPGHFAIRRVTIYGGHGCTELDPNDDDKLLDWYGFSCWSEDEGTCGYTGYNIRSFSVQPLEEEDRNGDVCWVFAQLGGAPRAGSSAAHAMVGAFVTVALAV</sequence>
<gene>
    <name evidence="1" type="ORF">BDW02DRAFT_464173</name>
</gene>